<evidence type="ECO:0000313" key="2">
    <source>
        <dbReference type="EMBL" id="KRL60017.1"/>
    </source>
</evidence>
<evidence type="ECO:0000313" key="3">
    <source>
        <dbReference type="Proteomes" id="UP000051264"/>
    </source>
</evidence>
<accession>A0A0R1RT33</accession>
<dbReference type="InterPro" id="IPR003812">
    <property type="entry name" value="Fido"/>
</dbReference>
<dbReference type="STRING" id="1423747.FC69_GL001363"/>
<protein>
    <recommendedName>
        <fullName evidence="1">Fido domain-containing protein</fullName>
    </recommendedName>
</protein>
<dbReference type="NCBIfam" id="TIGR01550">
    <property type="entry name" value="DOC_P1"/>
    <property type="match status" value="1"/>
</dbReference>
<dbReference type="InterPro" id="IPR006440">
    <property type="entry name" value="Doc"/>
</dbReference>
<dbReference type="EMBL" id="AZEX01000039">
    <property type="protein sequence ID" value="KRL60017.1"/>
    <property type="molecule type" value="Genomic_DNA"/>
</dbReference>
<dbReference type="GO" id="GO:0016301">
    <property type="term" value="F:kinase activity"/>
    <property type="evidence" value="ECO:0007669"/>
    <property type="project" value="InterPro"/>
</dbReference>
<dbReference type="PATRIC" id="fig|1423747.3.peg.1390"/>
<gene>
    <name evidence="2" type="ORF">FC69_GL001363</name>
</gene>
<comment type="caution">
    <text evidence="2">The sequence shown here is derived from an EMBL/GenBank/DDBJ whole genome shotgun (WGS) entry which is preliminary data.</text>
</comment>
<feature type="domain" description="Fido" evidence="1">
    <location>
        <begin position="1"/>
        <end position="109"/>
    </location>
</feature>
<name>A0A0R1RT33_9LACO</name>
<dbReference type="eggNOG" id="COG3654">
    <property type="taxonomic scope" value="Bacteria"/>
</dbReference>
<proteinExistence type="predicted"/>
<dbReference type="InterPro" id="IPR036597">
    <property type="entry name" value="Fido-like_dom_sf"/>
</dbReference>
<dbReference type="InterPro" id="IPR053737">
    <property type="entry name" value="Type_II_TA_Toxin"/>
</dbReference>
<dbReference type="Gene3D" id="1.20.120.1870">
    <property type="entry name" value="Fic/DOC protein, Fido domain"/>
    <property type="match status" value="1"/>
</dbReference>
<dbReference type="PROSITE" id="PS51459">
    <property type="entry name" value="FIDO"/>
    <property type="match status" value="1"/>
</dbReference>
<sequence>MTQENQTVQLVFPEKLKFVVEVADTTLFDEPQYPTMASKAGILFIKIIKGHIFSDGNKRTAVATMSIFLNMNHYQLTFTQSELTEFAIQVAKTDNAQLDYQQIYTIIENHLAPLNK</sequence>
<reference evidence="2 3" key="1">
    <citation type="journal article" date="2015" name="Genome Announc.">
        <title>Expanding the biotechnology potential of lactobacilli through comparative genomics of 213 strains and associated genera.</title>
        <authorList>
            <person name="Sun Z."/>
            <person name="Harris H.M."/>
            <person name="McCann A."/>
            <person name="Guo C."/>
            <person name="Argimon S."/>
            <person name="Zhang W."/>
            <person name="Yang X."/>
            <person name="Jeffery I.B."/>
            <person name="Cooney J.C."/>
            <person name="Kagawa T.F."/>
            <person name="Liu W."/>
            <person name="Song Y."/>
            <person name="Salvetti E."/>
            <person name="Wrobel A."/>
            <person name="Rasinkangas P."/>
            <person name="Parkhill J."/>
            <person name="Rea M.C."/>
            <person name="O'Sullivan O."/>
            <person name="Ritari J."/>
            <person name="Douillard F.P."/>
            <person name="Paul Ross R."/>
            <person name="Yang R."/>
            <person name="Briner A.E."/>
            <person name="Felis G.E."/>
            <person name="de Vos W.M."/>
            <person name="Barrangou R."/>
            <person name="Klaenhammer T.R."/>
            <person name="Caufield P.W."/>
            <person name="Cui Y."/>
            <person name="Zhang H."/>
            <person name="O'Toole P.W."/>
        </authorList>
    </citation>
    <scope>NUCLEOTIDE SEQUENCE [LARGE SCALE GENOMIC DNA]</scope>
    <source>
        <strain evidence="2 3">DSM 14340</strain>
    </source>
</reference>
<dbReference type="AlphaFoldDB" id="A0A0R1RT33"/>
<dbReference type="PANTHER" id="PTHR39426:SF1">
    <property type="entry name" value="HOMOLOGY TO DEATH-ON-CURING PROTEIN OF PHAGE P1"/>
    <property type="match status" value="1"/>
</dbReference>
<dbReference type="Proteomes" id="UP000051264">
    <property type="component" value="Unassembled WGS sequence"/>
</dbReference>
<dbReference type="Pfam" id="PF02661">
    <property type="entry name" value="Fic"/>
    <property type="match status" value="1"/>
</dbReference>
<dbReference type="PANTHER" id="PTHR39426">
    <property type="entry name" value="HOMOLOGY TO DEATH-ON-CURING PROTEIN OF PHAGE P1"/>
    <property type="match status" value="1"/>
</dbReference>
<evidence type="ECO:0000259" key="1">
    <source>
        <dbReference type="PROSITE" id="PS51459"/>
    </source>
</evidence>
<dbReference type="SUPFAM" id="SSF140931">
    <property type="entry name" value="Fic-like"/>
    <property type="match status" value="1"/>
</dbReference>
<organism evidence="2 3">
    <name type="scientific">Latilactobacillus fuchuensis DSM 14340 = JCM 11249</name>
    <dbReference type="NCBI Taxonomy" id="1423747"/>
    <lineage>
        <taxon>Bacteria</taxon>
        <taxon>Bacillati</taxon>
        <taxon>Bacillota</taxon>
        <taxon>Bacilli</taxon>
        <taxon>Lactobacillales</taxon>
        <taxon>Lactobacillaceae</taxon>
        <taxon>Latilactobacillus</taxon>
    </lineage>
</organism>